<feature type="compositionally biased region" description="Low complexity" evidence="1">
    <location>
        <begin position="108"/>
        <end position="121"/>
    </location>
</feature>
<name>A0A067SJH8_GALM3</name>
<feature type="compositionally biased region" description="Pro residues" evidence="1">
    <location>
        <begin position="605"/>
        <end position="615"/>
    </location>
</feature>
<evidence type="ECO:0000313" key="3">
    <source>
        <dbReference type="Proteomes" id="UP000027222"/>
    </source>
</evidence>
<feature type="region of interest" description="Disordered" evidence="1">
    <location>
        <begin position="448"/>
        <end position="468"/>
    </location>
</feature>
<evidence type="ECO:0000256" key="1">
    <source>
        <dbReference type="SAM" id="MobiDB-lite"/>
    </source>
</evidence>
<feature type="compositionally biased region" description="Basic and acidic residues" evidence="1">
    <location>
        <begin position="259"/>
        <end position="272"/>
    </location>
</feature>
<feature type="compositionally biased region" description="Acidic residues" evidence="1">
    <location>
        <begin position="211"/>
        <end position="222"/>
    </location>
</feature>
<feature type="compositionally biased region" description="Basic and acidic residues" evidence="1">
    <location>
        <begin position="127"/>
        <end position="141"/>
    </location>
</feature>
<dbReference type="HOGENOM" id="CLU_354889_0_0_1"/>
<accession>A0A067SJH8</accession>
<feature type="compositionally biased region" description="Polar residues" evidence="1">
    <location>
        <begin position="448"/>
        <end position="466"/>
    </location>
</feature>
<feature type="compositionally biased region" description="Low complexity" evidence="1">
    <location>
        <begin position="78"/>
        <end position="101"/>
    </location>
</feature>
<feature type="compositionally biased region" description="Low complexity" evidence="1">
    <location>
        <begin position="736"/>
        <end position="758"/>
    </location>
</feature>
<feature type="compositionally biased region" description="Low complexity" evidence="1">
    <location>
        <begin position="145"/>
        <end position="166"/>
    </location>
</feature>
<feature type="compositionally biased region" description="Low complexity" evidence="1">
    <location>
        <begin position="629"/>
        <end position="645"/>
    </location>
</feature>
<feature type="region of interest" description="Disordered" evidence="1">
    <location>
        <begin position="25"/>
        <end position="227"/>
    </location>
</feature>
<feature type="compositionally biased region" description="Pro residues" evidence="1">
    <location>
        <begin position="61"/>
        <end position="77"/>
    </location>
</feature>
<dbReference type="Proteomes" id="UP000027222">
    <property type="component" value="Unassembled WGS sequence"/>
</dbReference>
<reference evidence="3" key="1">
    <citation type="journal article" date="2014" name="Proc. Natl. Acad. Sci. U.S.A.">
        <title>Extensive sampling of basidiomycete genomes demonstrates inadequacy of the white-rot/brown-rot paradigm for wood decay fungi.</title>
        <authorList>
            <person name="Riley R."/>
            <person name="Salamov A.A."/>
            <person name="Brown D.W."/>
            <person name="Nagy L.G."/>
            <person name="Floudas D."/>
            <person name="Held B.W."/>
            <person name="Levasseur A."/>
            <person name="Lombard V."/>
            <person name="Morin E."/>
            <person name="Otillar R."/>
            <person name="Lindquist E.A."/>
            <person name="Sun H."/>
            <person name="LaButti K.M."/>
            <person name="Schmutz J."/>
            <person name="Jabbour D."/>
            <person name="Luo H."/>
            <person name="Baker S.E."/>
            <person name="Pisabarro A.G."/>
            <person name="Walton J.D."/>
            <person name="Blanchette R.A."/>
            <person name="Henrissat B."/>
            <person name="Martin F."/>
            <person name="Cullen D."/>
            <person name="Hibbett D.S."/>
            <person name="Grigoriev I.V."/>
        </authorList>
    </citation>
    <scope>NUCLEOTIDE SEQUENCE [LARGE SCALE GENOMIC DNA]</scope>
    <source>
        <strain evidence="3">CBS 339.88</strain>
    </source>
</reference>
<feature type="compositionally biased region" description="Basic and acidic residues" evidence="1">
    <location>
        <begin position="768"/>
        <end position="777"/>
    </location>
</feature>
<feature type="compositionally biased region" description="Pro residues" evidence="1">
    <location>
        <begin position="717"/>
        <end position="735"/>
    </location>
</feature>
<feature type="region of interest" description="Disordered" evidence="1">
    <location>
        <begin position="319"/>
        <end position="363"/>
    </location>
</feature>
<feature type="compositionally biased region" description="Pro residues" evidence="1">
    <location>
        <begin position="36"/>
        <end position="47"/>
    </location>
</feature>
<feature type="compositionally biased region" description="Low complexity" evidence="1">
    <location>
        <begin position="657"/>
        <end position="675"/>
    </location>
</feature>
<gene>
    <name evidence="2" type="ORF">GALMADRAFT_257765</name>
</gene>
<evidence type="ECO:0000313" key="2">
    <source>
        <dbReference type="EMBL" id="KDR67874.1"/>
    </source>
</evidence>
<proteinExistence type="predicted"/>
<sequence>MASSASAGAQAINFSSSTQEVFHRLLRSLSGSASPPAAPPPPPPPPMIEVVQEVEEQHDAPPTPTPMLMPTPPPTLPNTPIASTSAVAVSAPEAEAEAEPLTLRRVDSSISSSSLSLSSSIGKARMKIADRLKQLGRDIGKLRKGSSGSSSGRSSSRSGSGSSRKSVPASPRITVGEVSSSPAQLAGPSVGHIPGQGHGQGHAKLLSMVAELEETDDPETNSDEAPSAATLARRIQALVDALPFPTPGPGPGKGKKRVIKEPKPPKRDRDGRPIPPPVPAPVKDSRLLSFLESATVMNGSTVKGRPSIWSLLEGLGAPKHGFPRTDGGVEVEAEASREGEGEGEGEAAASNADEGRRSSDDAYSVASDNTSVMVYSPLIPSAEDLVELAEQVPVEFVDGVESGSETAVPGTSWTSVWPLSIWYGPSQEREQAQAQAVGAVAVESTTSSPLGRQMTLPPQTQRTSLDSAGRRVRVQTVQAWVPSATKLSLQALWWGYRLYLPPPVLAVLSDKTLEATKRAAMITTALTWFFNNLPVTALPPPVQPAALLLQRIAPYLGYIGTFISWSWSTIKGYDIGYGVILSATWVLPVALIPSTWKENDFPKSPTQPAPIPLPPASSQWTPSSPPTSLPTSPSTPASSPGPGSPIQLAPLYPTPSPSQSTHTPPTRTAHTPRTPFQVFSTPTAPPPTAPTPTPMPTPLQPRHVVPDDDAPTSIPIPIAPTPTDVPPVPPEPGPRPVVASSELGKQLLQGPLLGTVPLPEEEEGEGVAPRKEREKGRTSRAKALFMRSPKH</sequence>
<protein>
    <submittedName>
        <fullName evidence="2">Uncharacterized protein</fullName>
    </submittedName>
</protein>
<feature type="compositionally biased region" description="Pro residues" evidence="1">
    <location>
        <begin position="683"/>
        <end position="699"/>
    </location>
</feature>
<dbReference type="AlphaFoldDB" id="A0A067SJH8"/>
<feature type="region of interest" description="Disordered" evidence="1">
    <location>
        <begin position="240"/>
        <end position="283"/>
    </location>
</feature>
<keyword evidence="3" id="KW-1185">Reference proteome</keyword>
<organism evidence="2 3">
    <name type="scientific">Galerina marginata (strain CBS 339.88)</name>
    <dbReference type="NCBI Taxonomy" id="685588"/>
    <lineage>
        <taxon>Eukaryota</taxon>
        <taxon>Fungi</taxon>
        <taxon>Dikarya</taxon>
        <taxon>Basidiomycota</taxon>
        <taxon>Agaricomycotina</taxon>
        <taxon>Agaricomycetes</taxon>
        <taxon>Agaricomycetidae</taxon>
        <taxon>Agaricales</taxon>
        <taxon>Agaricineae</taxon>
        <taxon>Strophariaceae</taxon>
        <taxon>Galerina</taxon>
    </lineage>
</organism>
<dbReference type="OrthoDB" id="3247214at2759"/>
<feature type="region of interest" description="Disordered" evidence="1">
    <location>
        <begin position="601"/>
        <end position="791"/>
    </location>
</feature>
<dbReference type="STRING" id="685588.A0A067SJH8"/>
<dbReference type="EMBL" id="KL142412">
    <property type="protein sequence ID" value="KDR67874.1"/>
    <property type="molecule type" value="Genomic_DNA"/>
</dbReference>